<organism evidence="4 5">
    <name type="scientific">Nonomuraea corallina</name>
    <dbReference type="NCBI Taxonomy" id="2989783"/>
    <lineage>
        <taxon>Bacteria</taxon>
        <taxon>Bacillati</taxon>
        <taxon>Actinomycetota</taxon>
        <taxon>Actinomycetes</taxon>
        <taxon>Streptosporangiales</taxon>
        <taxon>Streptosporangiaceae</taxon>
        <taxon>Nonomuraea</taxon>
    </lineage>
</organism>
<keyword evidence="3" id="KW-0732">Signal</keyword>
<protein>
    <submittedName>
        <fullName evidence="4">Uncharacterized protein</fullName>
    </submittedName>
</protein>
<feature type="compositionally biased region" description="Low complexity" evidence="1">
    <location>
        <begin position="231"/>
        <end position="258"/>
    </location>
</feature>
<keyword evidence="5" id="KW-1185">Reference proteome</keyword>
<evidence type="ECO:0000256" key="2">
    <source>
        <dbReference type="SAM" id="Phobius"/>
    </source>
</evidence>
<gene>
    <name evidence="4" type="ORF">OUY22_13895</name>
</gene>
<name>A0ABT4SBD8_9ACTN</name>
<feature type="region of interest" description="Disordered" evidence="1">
    <location>
        <begin position="214"/>
        <end position="258"/>
    </location>
</feature>
<keyword evidence="2" id="KW-0472">Membrane</keyword>
<feature type="compositionally biased region" description="Low complexity" evidence="1">
    <location>
        <begin position="24"/>
        <end position="54"/>
    </location>
</feature>
<feature type="signal peptide" evidence="3">
    <location>
        <begin position="1"/>
        <end position="25"/>
    </location>
</feature>
<keyword evidence="2" id="KW-1133">Transmembrane helix</keyword>
<evidence type="ECO:0000256" key="3">
    <source>
        <dbReference type="SAM" id="SignalP"/>
    </source>
</evidence>
<sequence>MPRLLPPLLLAITLLTLPACRPAHPAAQEPAPPALGAAPGSPAGSAGPPVVARPHGQASVRRVPGIRLVAAALEHRRAGPGGRTPRAFGFARAADTPSQAAGPRGDLPGDVELGARLGRWAGGSAGRAGRRAVVPDAGRLGRRAERIAGRPARGARSLVGEARVRLPGVSVGPGEVKGKRRPRPVVSVPDVRVYDDAVCVDPPRAHVHVGRCGVRRQPGPVTTPAHENPRRAPLAATPATPAAAPTPTPAEAEPSPTSRMIVAERPVTPPRPSPLGTILLMVVLTTAIAAATAVAFGVLR</sequence>
<keyword evidence="2" id="KW-0812">Transmembrane</keyword>
<proteinExistence type="predicted"/>
<dbReference type="EMBL" id="JAPNNL010000044">
    <property type="protein sequence ID" value="MDA0634513.1"/>
    <property type="molecule type" value="Genomic_DNA"/>
</dbReference>
<evidence type="ECO:0000313" key="4">
    <source>
        <dbReference type="EMBL" id="MDA0634513.1"/>
    </source>
</evidence>
<reference evidence="4" key="1">
    <citation type="submission" date="2022-11" db="EMBL/GenBank/DDBJ databases">
        <title>Nonomuraea corallina sp. nov., a new species of the genus Nonomuraea isolated from sea side sediment in Thai sea.</title>
        <authorList>
            <person name="Ngamcharungchit C."/>
            <person name="Matsumoto A."/>
            <person name="Suriyachadkun C."/>
            <person name="Panbangred W."/>
            <person name="Inahashi Y."/>
            <person name="Intra B."/>
        </authorList>
    </citation>
    <scope>NUCLEOTIDE SEQUENCE</scope>
    <source>
        <strain evidence="4">MCN248</strain>
    </source>
</reference>
<feature type="chain" id="PRO_5046940842" evidence="3">
    <location>
        <begin position="26"/>
        <end position="300"/>
    </location>
</feature>
<dbReference type="RefSeq" id="WP_270155324.1">
    <property type="nucleotide sequence ID" value="NZ_JAPNNL010000044.1"/>
</dbReference>
<feature type="region of interest" description="Disordered" evidence="1">
    <location>
        <begin position="24"/>
        <end position="59"/>
    </location>
</feature>
<evidence type="ECO:0000256" key="1">
    <source>
        <dbReference type="SAM" id="MobiDB-lite"/>
    </source>
</evidence>
<feature type="transmembrane region" description="Helical" evidence="2">
    <location>
        <begin position="275"/>
        <end position="299"/>
    </location>
</feature>
<dbReference type="Proteomes" id="UP001144036">
    <property type="component" value="Unassembled WGS sequence"/>
</dbReference>
<accession>A0ABT4SBD8</accession>
<evidence type="ECO:0000313" key="5">
    <source>
        <dbReference type="Proteomes" id="UP001144036"/>
    </source>
</evidence>
<comment type="caution">
    <text evidence="4">The sequence shown here is derived from an EMBL/GenBank/DDBJ whole genome shotgun (WGS) entry which is preliminary data.</text>
</comment>